<evidence type="ECO:0000256" key="6">
    <source>
        <dbReference type="ARBA" id="ARBA00035191"/>
    </source>
</evidence>
<comment type="similarity">
    <text evidence="2">Belongs to the mitochondrion-specific ribosomal protein mL49 family.</text>
</comment>
<sequence>MLPVYLKQTFRGQRRVTVIRRIQGNLWELEREIRELVEGARNGRVCATRVNEMSGQVHIHGDYKRIFEIKRSLSDSQAVIDGKADSRLKTFHYLKYLKASLTDTPTCYKRGQKLYKCNL</sequence>
<evidence type="ECO:0000256" key="5">
    <source>
        <dbReference type="ARBA" id="ARBA00023274"/>
    </source>
</evidence>
<proteinExistence type="inferred from homology"/>
<reference evidence="8" key="1">
    <citation type="submission" date="2020-05" db="UniProtKB">
        <authorList>
            <consortium name="EnsemblMetazoa"/>
        </authorList>
    </citation>
    <scope>IDENTIFICATION</scope>
    <source>
        <strain evidence="8">TTRI</strain>
    </source>
</reference>
<organism evidence="8 9">
    <name type="scientific">Glossina austeni</name>
    <name type="common">Savannah tsetse fly</name>
    <dbReference type="NCBI Taxonomy" id="7395"/>
    <lineage>
        <taxon>Eukaryota</taxon>
        <taxon>Metazoa</taxon>
        <taxon>Ecdysozoa</taxon>
        <taxon>Arthropoda</taxon>
        <taxon>Hexapoda</taxon>
        <taxon>Insecta</taxon>
        <taxon>Pterygota</taxon>
        <taxon>Neoptera</taxon>
        <taxon>Endopterygota</taxon>
        <taxon>Diptera</taxon>
        <taxon>Brachycera</taxon>
        <taxon>Muscomorpha</taxon>
        <taxon>Hippoboscoidea</taxon>
        <taxon>Glossinidae</taxon>
        <taxon>Glossina</taxon>
    </lineage>
</organism>
<dbReference type="Gene3D" id="3.30.780.10">
    <property type="entry name" value="SUI1-like domain"/>
    <property type="match status" value="1"/>
</dbReference>
<evidence type="ECO:0000313" key="8">
    <source>
        <dbReference type="EnsemblMetazoa" id="GAUT044165-PA"/>
    </source>
</evidence>
<evidence type="ECO:0000256" key="1">
    <source>
        <dbReference type="ARBA" id="ARBA00004173"/>
    </source>
</evidence>
<evidence type="ECO:0000256" key="2">
    <source>
        <dbReference type="ARBA" id="ARBA00005677"/>
    </source>
</evidence>
<keyword evidence="3" id="KW-0689">Ribosomal protein</keyword>
<comment type="subcellular location">
    <subcellularLocation>
        <location evidence="1">Mitochondrion</location>
    </subcellularLocation>
</comment>
<dbReference type="GO" id="GO:0006412">
    <property type="term" value="P:translation"/>
    <property type="evidence" value="ECO:0007669"/>
    <property type="project" value="InterPro"/>
</dbReference>
<dbReference type="Proteomes" id="UP000078200">
    <property type="component" value="Unassembled WGS sequence"/>
</dbReference>
<dbReference type="InterPro" id="IPR007740">
    <property type="entry name" value="Ribosomal_mL49"/>
</dbReference>
<dbReference type="STRING" id="7395.A0A1A9VQA0"/>
<accession>A0A1A9VQA0</accession>
<dbReference type="AlphaFoldDB" id="A0A1A9VQA0"/>
<dbReference type="VEuPathDB" id="VectorBase:GAUT044165"/>
<keyword evidence="5" id="KW-0687">Ribonucleoprotein</keyword>
<dbReference type="PANTHER" id="PTHR13477:SF0">
    <property type="entry name" value="LARGE RIBOSOMAL SUBUNIT PROTEIN ML49"/>
    <property type="match status" value="1"/>
</dbReference>
<evidence type="ECO:0000256" key="7">
    <source>
        <dbReference type="ARBA" id="ARBA00035545"/>
    </source>
</evidence>
<dbReference type="GO" id="GO:0005762">
    <property type="term" value="C:mitochondrial large ribosomal subunit"/>
    <property type="evidence" value="ECO:0007669"/>
    <property type="project" value="TreeGrafter"/>
</dbReference>
<name>A0A1A9VQA0_GLOAU</name>
<keyword evidence="9" id="KW-1185">Reference proteome</keyword>
<protein>
    <recommendedName>
        <fullName evidence="6">Large ribosomal subunit protein mL49</fullName>
    </recommendedName>
    <alternativeName>
        <fullName evidence="7">39S ribosomal protein L49, mitochondrial</fullName>
    </alternativeName>
</protein>
<dbReference type="Pfam" id="PF05046">
    <property type="entry name" value="Img2"/>
    <property type="match status" value="1"/>
</dbReference>
<keyword evidence="4" id="KW-0496">Mitochondrion</keyword>
<evidence type="ECO:0000256" key="3">
    <source>
        <dbReference type="ARBA" id="ARBA00022980"/>
    </source>
</evidence>
<dbReference type="PANTHER" id="PTHR13477">
    <property type="entry name" value="MITOCHONDRIAL 39S RIBOSOMAL PROTEIN L49"/>
    <property type="match status" value="1"/>
</dbReference>
<dbReference type="EnsemblMetazoa" id="GAUT044165-RA">
    <property type="protein sequence ID" value="GAUT044165-PA"/>
    <property type="gene ID" value="GAUT044165"/>
</dbReference>
<dbReference type="GO" id="GO:0003735">
    <property type="term" value="F:structural constituent of ribosome"/>
    <property type="evidence" value="ECO:0007669"/>
    <property type="project" value="InterPro"/>
</dbReference>
<evidence type="ECO:0000256" key="4">
    <source>
        <dbReference type="ARBA" id="ARBA00023128"/>
    </source>
</evidence>
<evidence type="ECO:0000313" key="9">
    <source>
        <dbReference type="Proteomes" id="UP000078200"/>
    </source>
</evidence>